<feature type="domain" description="PAS fold-3" evidence="1">
    <location>
        <begin position="38"/>
        <end position="103"/>
    </location>
</feature>
<dbReference type="InterPro" id="IPR035965">
    <property type="entry name" value="PAS-like_dom_sf"/>
</dbReference>
<dbReference type="CDD" id="cd00130">
    <property type="entry name" value="PAS"/>
    <property type="match status" value="1"/>
</dbReference>
<accession>A0A0H2MX20</accession>
<dbReference type="InterPro" id="IPR000014">
    <property type="entry name" value="PAS"/>
</dbReference>
<dbReference type="Gene3D" id="3.30.450.20">
    <property type="entry name" value="PAS domain"/>
    <property type="match status" value="1"/>
</dbReference>
<organism evidence="2 3">
    <name type="scientific">Kiloniella spongiae</name>
    <dbReference type="NCBI Taxonomy" id="1489064"/>
    <lineage>
        <taxon>Bacteria</taxon>
        <taxon>Pseudomonadati</taxon>
        <taxon>Pseudomonadota</taxon>
        <taxon>Alphaproteobacteria</taxon>
        <taxon>Rhodospirillales</taxon>
        <taxon>Kiloniellaceae</taxon>
        <taxon>Kiloniella</taxon>
    </lineage>
</organism>
<reference evidence="2 3" key="1">
    <citation type="submission" date="2015-03" db="EMBL/GenBank/DDBJ databases">
        <title>Genome Sequence of Kiloniella spongiae MEBiC09566, isolated from a marine sponge.</title>
        <authorList>
            <person name="Shao Z."/>
            <person name="Wang L."/>
            <person name="Li X."/>
        </authorList>
    </citation>
    <scope>NUCLEOTIDE SEQUENCE [LARGE SCALE GENOMIC DNA]</scope>
    <source>
        <strain evidence="2 3">MEBiC09566</strain>
    </source>
</reference>
<proteinExistence type="predicted"/>
<comment type="caution">
    <text evidence="2">The sequence shown here is derived from an EMBL/GenBank/DDBJ whole genome shotgun (WGS) entry which is preliminary data.</text>
</comment>
<dbReference type="EMBL" id="LAQL01000005">
    <property type="protein sequence ID" value="KLN61260.1"/>
    <property type="molecule type" value="Genomic_DNA"/>
</dbReference>
<protein>
    <recommendedName>
        <fullName evidence="1">PAS fold-3 domain-containing protein</fullName>
    </recommendedName>
</protein>
<name>A0A0H2MX20_9PROT</name>
<dbReference type="InterPro" id="IPR013655">
    <property type="entry name" value="PAS_fold_3"/>
</dbReference>
<dbReference type="STRING" id="1489064.WH96_07910"/>
<keyword evidence="3" id="KW-1185">Reference proteome</keyword>
<evidence type="ECO:0000259" key="1">
    <source>
        <dbReference type="Pfam" id="PF08447"/>
    </source>
</evidence>
<sequence length="403" mass="45151">MTDTSTSNTTNEVPFSFDELFFSRTNDKGIILSGNSVFQRVSIYPWNEILNKPHKIIRHPDMPRAVFWLLWDTIKSGHPVGAYVKNRAKDGRHYWVFAIVTPIEGGFLSVRLKPSSSLFKTVKNEYKALRKTENSDHPTPEESANTLLSRLQKLGYRDYNAFMASALSHEIIAREQQLKKPEDPSITNFNKLVESAQHLLDHTKQISQAYEGHRHVPLNLRVHAAQLGETGAAIGVISSNYTTIATELQEKMTSFMASGTHVAETIDNGLFLAATAKIQREVASVFKQEPPNEGASQEKEMINLEQQQQAYSHKAAQGLKEISVKISQFKEACLEMRKLTASLEVTRVMGKIQCASLDASNSSLPNLINDLGQFQEAISDGLKLIDQANKAIEYNIDYILELS</sequence>
<dbReference type="SUPFAM" id="SSF55785">
    <property type="entry name" value="PYP-like sensor domain (PAS domain)"/>
    <property type="match status" value="1"/>
</dbReference>
<evidence type="ECO:0000313" key="2">
    <source>
        <dbReference type="EMBL" id="KLN61260.1"/>
    </source>
</evidence>
<dbReference type="AlphaFoldDB" id="A0A0H2MX20"/>
<gene>
    <name evidence="2" type="ORF">WH96_07910</name>
</gene>
<dbReference type="Pfam" id="PF08447">
    <property type="entry name" value="PAS_3"/>
    <property type="match status" value="1"/>
</dbReference>
<evidence type="ECO:0000313" key="3">
    <source>
        <dbReference type="Proteomes" id="UP000035444"/>
    </source>
</evidence>
<dbReference type="Proteomes" id="UP000035444">
    <property type="component" value="Unassembled WGS sequence"/>
</dbReference>